<evidence type="ECO:0000256" key="1">
    <source>
        <dbReference type="SAM" id="MobiDB-lite"/>
    </source>
</evidence>
<dbReference type="GO" id="GO:0035371">
    <property type="term" value="C:microtubule plus-end"/>
    <property type="evidence" value="ECO:0007669"/>
    <property type="project" value="EnsemblMetazoa"/>
</dbReference>
<evidence type="ECO:0000313" key="3">
    <source>
        <dbReference type="Proteomes" id="UP000009192"/>
    </source>
</evidence>
<feature type="region of interest" description="Disordered" evidence="1">
    <location>
        <begin position="389"/>
        <end position="412"/>
    </location>
</feature>
<reference evidence="2 3" key="1">
    <citation type="journal article" date="2007" name="Nature">
        <title>Evolution of genes and genomes on the Drosophila phylogeny.</title>
        <authorList>
            <consortium name="Drosophila 12 Genomes Consortium"/>
            <person name="Clark A.G."/>
            <person name="Eisen M.B."/>
            <person name="Smith D.R."/>
            <person name="Bergman C.M."/>
            <person name="Oliver B."/>
            <person name="Markow T.A."/>
            <person name="Kaufman T.C."/>
            <person name="Kellis M."/>
            <person name="Gelbart W."/>
            <person name="Iyer V.N."/>
            <person name="Pollard D.A."/>
            <person name="Sackton T.B."/>
            <person name="Larracuente A.M."/>
            <person name="Singh N.D."/>
            <person name="Abad J.P."/>
            <person name="Abt D.N."/>
            <person name="Adryan B."/>
            <person name="Aguade M."/>
            <person name="Akashi H."/>
            <person name="Anderson W.W."/>
            <person name="Aquadro C.F."/>
            <person name="Ardell D.H."/>
            <person name="Arguello R."/>
            <person name="Artieri C.G."/>
            <person name="Barbash D.A."/>
            <person name="Barker D."/>
            <person name="Barsanti P."/>
            <person name="Batterham P."/>
            <person name="Batzoglou S."/>
            <person name="Begun D."/>
            <person name="Bhutkar A."/>
            <person name="Blanco E."/>
            <person name="Bosak S.A."/>
            <person name="Bradley R.K."/>
            <person name="Brand A.D."/>
            <person name="Brent M.R."/>
            <person name="Brooks A.N."/>
            <person name="Brown R.H."/>
            <person name="Butlin R.K."/>
            <person name="Caggese C."/>
            <person name="Calvi B.R."/>
            <person name="Bernardo de Carvalho A."/>
            <person name="Caspi A."/>
            <person name="Castrezana S."/>
            <person name="Celniker S.E."/>
            <person name="Chang J.L."/>
            <person name="Chapple C."/>
            <person name="Chatterji S."/>
            <person name="Chinwalla A."/>
            <person name="Civetta A."/>
            <person name="Clifton S.W."/>
            <person name="Comeron J.M."/>
            <person name="Costello J.C."/>
            <person name="Coyne J.A."/>
            <person name="Daub J."/>
            <person name="David R.G."/>
            <person name="Delcher A.L."/>
            <person name="Delehaunty K."/>
            <person name="Do C.B."/>
            <person name="Ebling H."/>
            <person name="Edwards K."/>
            <person name="Eickbush T."/>
            <person name="Evans J.D."/>
            <person name="Filipski A."/>
            <person name="Findeiss S."/>
            <person name="Freyhult E."/>
            <person name="Fulton L."/>
            <person name="Fulton R."/>
            <person name="Garcia A.C."/>
            <person name="Gardiner A."/>
            <person name="Garfield D.A."/>
            <person name="Garvin B.E."/>
            <person name="Gibson G."/>
            <person name="Gilbert D."/>
            <person name="Gnerre S."/>
            <person name="Godfrey J."/>
            <person name="Good R."/>
            <person name="Gotea V."/>
            <person name="Gravely B."/>
            <person name="Greenberg A.J."/>
            <person name="Griffiths-Jones S."/>
            <person name="Gross S."/>
            <person name="Guigo R."/>
            <person name="Gustafson E.A."/>
            <person name="Haerty W."/>
            <person name="Hahn M.W."/>
            <person name="Halligan D.L."/>
            <person name="Halpern A.L."/>
            <person name="Halter G.M."/>
            <person name="Han M.V."/>
            <person name="Heger A."/>
            <person name="Hillier L."/>
            <person name="Hinrichs A.S."/>
            <person name="Holmes I."/>
            <person name="Hoskins R.A."/>
            <person name="Hubisz M.J."/>
            <person name="Hultmark D."/>
            <person name="Huntley M.A."/>
            <person name="Jaffe D.B."/>
            <person name="Jagadeeshan S."/>
            <person name="Jeck W.R."/>
            <person name="Johnson J."/>
            <person name="Jones C.D."/>
            <person name="Jordan W.C."/>
            <person name="Karpen G.H."/>
            <person name="Kataoka E."/>
            <person name="Keightley P.D."/>
            <person name="Kheradpour P."/>
            <person name="Kirkness E.F."/>
            <person name="Koerich L.B."/>
            <person name="Kristiansen K."/>
            <person name="Kudrna D."/>
            <person name="Kulathinal R.J."/>
            <person name="Kumar S."/>
            <person name="Kwok R."/>
            <person name="Lander E."/>
            <person name="Langley C.H."/>
            <person name="Lapoint R."/>
            <person name="Lazzaro B.P."/>
            <person name="Lee S.J."/>
            <person name="Levesque L."/>
            <person name="Li R."/>
            <person name="Lin C.F."/>
            <person name="Lin M.F."/>
            <person name="Lindblad-Toh K."/>
            <person name="Llopart A."/>
            <person name="Long M."/>
            <person name="Low L."/>
            <person name="Lozovsky E."/>
            <person name="Lu J."/>
            <person name="Luo M."/>
            <person name="Machado C.A."/>
            <person name="Makalowski W."/>
            <person name="Marzo M."/>
            <person name="Matsuda M."/>
            <person name="Matzkin L."/>
            <person name="McAllister B."/>
            <person name="McBride C.S."/>
            <person name="McKernan B."/>
            <person name="McKernan K."/>
            <person name="Mendez-Lago M."/>
            <person name="Minx P."/>
            <person name="Mollenhauer M.U."/>
            <person name="Montooth K."/>
            <person name="Mount S.M."/>
            <person name="Mu X."/>
            <person name="Myers E."/>
            <person name="Negre B."/>
            <person name="Newfeld S."/>
            <person name="Nielsen R."/>
            <person name="Noor M.A."/>
            <person name="O'Grady P."/>
            <person name="Pachter L."/>
            <person name="Papaceit M."/>
            <person name="Parisi M.J."/>
            <person name="Parisi M."/>
            <person name="Parts L."/>
            <person name="Pedersen J.S."/>
            <person name="Pesole G."/>
            <person name="Phillippy A.M."/>
            <person name="Ponting C.P."/>
            <person name="Pop M."/>
            <person name="Porcelli D."/>
            <person name="Powell J.R."/>
            <person name="Prohaska S."/>
            <person name="Pruitt K."/>
            <person name="Puig M."/>
            <person name="Quesneville H."/>
            <person name="Ram K.R."/>
            <person name="Rand D."/>
            <person name="Rasmussen M.D."/>
            <person name="Reed L.K."/>
            <person name="Reenan R."/>
            <person name="Reily A."/>
            <person name="Remington K.A."/>
            <person name="Rieger T.T."/>
            <person name="Ritchie M.G."/>
            <person name="Robin C."/>
            <person name="Rogers Y.H."/>
            <person name="Rohde C."/>
            <person name="Rozas J."/>
            <person name="Rubenfield M.J."/>
            <person name="Ruiz A."/>
            <person name="Russo S."/>
            <person name="Salzberg S.L."/>
            <person name="Sanchez-Gracia A."/>
            <person name="Saranga D.J."/>
            <person name="Sato H."/>
            <person name="Schaeffer S.W."/>
            <person name="Schatz M.C."/>
            <person name="Schlenke T."/>
            <person name="Schwartz R."/>
            <person name="Segarra C."/>
            <person name="Singh R.S."/>
            <person name="Sirot L."/>
            <person name="Sirota M."/>
            <person name="Sisneros N.B."/>
            <person name="Smith C.D."/>
            <person name="Smith T.F."/>
            <person name="Spieth J."/>
            <person name="Stage D.E."/>
            <person name="Stark A."/>
            <person name="Stephan W."/>
            <person name="Strausberg R.L."/>
            <person name="Strempel S."/>
            <person name="Sturgill D."/>
            <person name="Sutton G."/>
            <person name="Sutton G.G."/>
            <person name="Tao W."/>
            <person name="Teichmann S."/>
            <person name="Tobari Y.N."/>
            <person name="Tomimura Y."/>
            <person name="Tsolas J.M."/>
            <person name="Valente V.L."/>
            <person name="Venter E."/>
            <person name="Venter J.C."/>
            <person name="Vicario S."/>
            <person name="Vieira F.G."/>
            <person name="Vilella A.J."/>
            <person name="Villasante A."/>
            <person name="Walenz B."/>
            <person name="Wang J."/>
            <person name="Wasserman M."/>
            <person name="Watts T."/>
            <person name="Wilson D."/>
            <person name="Wilson R.K."/>
            <person name="Wing R.A."/>
            <person name="Wolfner M.F."/>
            <person name="Wong A."/>
            <person name="Wong G.K."/>
            <person name="Wu C.I."/>
            <person name="Wu G."/>
            <person name="Yamamoto D."/>
            <person name="Yang H.P."/>
            <person name="Yang S.P."/>
            <person name="Yorke J.A."/>
            <person name="Yoshida K."/>
            <person name="Zdobnov E."/>
            <person name="Zhang P."/>
            <person name="Zhang Y."/>
            <person name="Zimin A.V."/>
            <person name="Baldwin J."/>
            <person name="Abdouelleil A."/>
            <person name="Abdulkadir J."/>
            <person name="Abebe A."/>
            <person name="Abera B."/>
            <person name="Abreu J."/>
            <person name="Acer S.C."/>
            <person name="Aftuck L."/>
            <person name="Alexander A."/>
            <person name="An P."/>
            <person name="Anderson E."/>
            <person name="Anderson S."/>
            <person name="Arachi H."/>
            <person name="Azer M."/>
            <person name="Bachantsang P."/>
            <person name="Barry A."/>
            <person name="Bayul T."/>
            <person name="Berlin A."/>
            <person name="Bessette D."/>
            <person name="Bloom T."/>
            <person name="Blye J."/>
            <person name="Boguslavskiy L."/>
            <person name="Bonnet C."/>
            <person name="Boukhgalter B."/>
            <person name="Bourzgui I."/>
            <person name="Brown A."/>
            <person name="Cahill P."/>
            <person name="Channer S."/>
            <person name="Cheshatsang Y."/>
            <person name="Chuda L."/>
            <person name="Citroen M."/>
            <person name="Collymore A."/>
            <person name="Cooke P."/>
            <person name="Costello M."/>
            <person name="D'Aco K."/>
            <person name="Daza R."/>
            <person name="De Haan G."/>
            <person name="DeGray S."/>
            <person name="DeMaso C."/>
            <person name="Dhargay N."/>
            <person name="Dooley K."/>
            <person name="Dooley E."/>
            <person name="Doricent M."/>
            <person name="Dorje P."/>
            <person name="Dorjee K."/>
            <person name="Dupes A."/>
            <person name="Elong R."/>
            <person name="Falk J."/>
            <person name="Farina A."/>
            <person name="Faro S."/>
            <person name="Ferguson D."/>
            <person name="Fisher S."/>
            <person name="Foley C.D."/>
            <person name="Franke A."/>
            <person name="Friedrich D."/>
            <person name="Gadbois L."/>
            <person name="Gearin G."/>
            <person name="Gearin C.R."/>
            <person name="Giannoukos G."/>
            <person name="Goode T."/>
            <person name="Graham J."/>
            <person name="Grandbois E."/>
            <person name="Grewal S."/>
            <person name="Gyaltsen K."/>
            <person name="Hafez N."/>
            <person name="Hagos B."/>
            <person name="Hall J."/>
            <person name="Henson C."/>
            <person name="Hollinger A."/>
            <person name="Honan T."/>
            <person name="Huard M.D."/>
            <person name="Hughes L."/>
            <person name="Hurhula B."/>
            <person name="Husby M.E."/>
            <person name="Kamat A."/>
            <person name="Kanga B."/>
            <person name="Kashin S."/>
            <person name="Khazanovich D."/>
            <person name="Kisner P."/>
            <person name="Lance K."/>
            <person name="Lara M."/>
            <person name="Lee W."/>
            <person name="Lennon N."/>
            <person name="Letendre F."/>
            <person name="LeVine R."/>
            <person name="Lipovsky A."/>
            <person name="Liu X."/>
            <person name="Liu J."/>
            <person name="Liu S."/>
            <person name="Lokyitsang T."/>
            <person name="Lokyitsang Y."/>
            <person name="Lubonja R."/>
            <person name="Lui A."/>
            <person name="MacDonald P."/>
            <person name="Magnisalis V."/>
            <person name="Maru K."/>
            <person name="Matthews C."/>
            <person name="McCusker W."/>
            <person name="McDonough S."/>
            <person name="Mehta T."/>
            <person name="Meldrim J."/>
            <person name="Meneus L."/>
            <person name="Mihai O."/>
            <person name="Mihalev A."/>
            <person name="Mihova T."/>
            <person name="Mittelman R."/>
            <person name="Mlenga V."/>
            <person name="Montmayeur A."/>
            <person name="Mulrain L."/>
            <person name="Navidi A."/>
            <person name="Naylor J."/>
            <person name="Negash T."/>
            <person name="Nguyen T."/>
            <person name="Nguyen N."/>
            <person name="Nicol R."/>
            <person name="Norbu C."/>
            <person name="Norbu N."/>
            <person name="Novod N."/>
            <person name="O'Neill B."/>
            <person name="Osman S."/>
            <person name="Markiewicz E."/>
            <person name="Oyono O.L."/>
            <person name="Patti C."/>
            <person name="Phunkhang P."/>
            <person name="Pierre F."/>
            <person name="Priest M."/>
            <person name="Raghuraman S."/>
            <person name="Rege F."/>
            <person name="Reyes R."/>
            <person name="Rise C."/>
            <person name="Rogov P."/>
            <person name="Ross K."/>
            <person name="Ryan E."/>
            <person name="Settipalli S."/>
            <person name="Shea T."/>
            <person name="Sherpa N."/>
            <person name="Shi L."/>
            <person name="Shih D."/>
            <person name="Sparrow T."/>
            <person name="Spaulding J."/>
            <person name="Stalker J."/>
            <person name="Stange-Thomann N."/>
            <person name="Stavropoulos S."/>
            <person name="Stone C."/>
            <person name="Strader C."/>
            <person name="Tesfaye S."/>
            <person name="Thomson T."/>
            <person name="Thoulutsang Y."/>
            <person name="Thoulutsang D."/>
            <person name="Topham K."/>
            <person name="Topping I."/>
            <person name="Tsamla T."/>
            <person name="Vassiliev H."/>
            <person name="Vo A."/>
            <person name="Wangchuk T."/>
            <person name="Wangdi T."/>
            <person name="Weiand M."/>
            <person name="Wilkinson J."/>
            <person name="Wilson A."/>
            <person name="Yadav S."/>
            <person name="Young G."/>
            <person name="Yu Q."/>
            <person name="Zembek L."/>
            <person name="Zhong D."/>
            <person name="Zimmer A."/>
            <person name="Zwirko Z."/>
            <person name="Jaffe D.B."/>
            <person name="Alvarez P."/>
            <person name="Brockman W."/>
            <person name="Butler J."/>
            <person name="Chin C."/>
            <person name="Gnerre S."/>
            <person name="Grabherr M."/>
            <person name="Kleber M."/>
            <person name="Mauceli E."/>
            <person name="MacCallum I."/>
        </authorList>
    </citation>
    <scope>NUCLEOTIDE SEQUENCE [LARGE SCALE GENOMIC DNA]</scope>
    <source>
        <strain evidence="3">Tucson 15081-1352.22</strain>
    </source>
</reference>
<gene>
    <name evidence="2" type="primary">Dmoj\GI24183</name>
    <name evidence="2" type="ORF">Dmoj_GI24183</name>
</gene>
<keyword evidence="3" id="KW-1185">Reference proteome</keyword>
<dbReference type="EMBL" id="CH933807">
    <property type="protein sequence ID" value="EDW12543.2"/>
    <property type="molecule type" value="Genomic_DNA"/>
</dbReference>
<feature type="compositionally biased region" description="Basic and acidic residues" evidence="1">
    <location>
        <begin position="400"/>
        <end position="412"/>
    </location>
</feature>
<dbReference type="AlphaFoldDB" id="B4KJU0"/>
<dbReference type="OrthoDB" id="69711at2759"/>
<protein>
    <submittedName>
        <fullName evidence="2">Uncharacterized protein, isoform A</fullName>
    </submittedName>
</protein>
<dbReference type="GO" id="GO:0008104">
    <property type="term" value="P:intracellular protein localization"/>
    <property type="evidence" value="ECO:0007669"/>
    <property type="project" value="EnsemblMetazoa"/>
</dbReference>
<dbReference type="FunCoup" id="B4KJU0">
    <property type="interactions" value="7"/>
</dbReference>
<dbReference type="GO" id="GO:0030496">
    <property type="term" value="C:midbody"/>
    <property type="evidence" value="ECO:0007669"/>
    <property type="project" value="EnsemblMetazoa"/>
</dbReference>
<organism evidence="2 3">
    <name type="scientific">Drosophila mojavensis</name>
    <name type="common">Fruit fly</name>
    <dbReference type="NCBI Taxonomy" id="7230"/>
    <lineage>
        <taxon>Eukaryota</taxon>
        <taxon>Metazoa</taxon>
        <taxon>Ecdysozoa</taxon>
        <taxon>Arthropoda</taxon>
        <taxon>Hexapoda</taxon>
        <taxon>Insecta</taxon>
        <taxon>Pterygota</taxon>
        <taxon>Neoptera</taxon>
        <taxon>Endopterygota</taxon>
        <taxon>Diptera</taxon>
        <taxon>Brachycera</taxon>
        <taxon>Muscomorpha</taxon>
        <taxon>Ephydroidea</taxon>
        <taxon>Drosophilidae</taxon>
        <taxon>Drosophila</taxon>
    </lineage>
</organism>
<evidence type="ECO:0000313" key="2">
    <source>
        <dbReference type="EMBL" id="EDW12543.2"/>
    </source>
</evidence>
<dbReference type="GO" id="GO:0000281">
    <property type="term" value="P:mitotic cytokinesis"/>
    <property type="evidence" value="ECO:0007669"/>
    <property type="project" value="EnsemblMetazoa"/>
</dbReference>
<dbReference type="InParanoid" id="B4KJU0"/>
<dbReference type="HOGENOM" id="CLU_411158_0_0_1"/>
<sequence length="699" mass="78172">MPKVSILKLPVNLARVDAYSSMIDSFEQRQLHERYLSFAIIISSPIYDAVEMSGLEKFQDNPAWRQKLLKHLLTDRPRPAAPKPQEESFDRRPSVGIVLDFPALIQARKAELELKQQQQRENKTSSSMDSESGQKYMFPLAENTAKQMADDSFDALERMCDKTASDPDSTLFQYLNSDDKEQVLATAKTQCSRSNKSDDIETEALRRMLADVADQADLCNESPLKSAECTQLEDVEAPSRFWDNDSMLNATDSHFPLKTETSPVKMVGLLRPSTILEANEADLTGLQSDESCSLNSSFLTAKTLRTELGSASGSSCYETAADDSLASSSKDVTETAALNVDDLFYAAIAKAKPHGISKIEQEELLSDMQETLMDMALTDAADNTIIELSSSSENEEEQDGERNEASRESIKQEECSLIDLDDEEDKENKSTRLNGTIEEMDYMLKKAQEYMETNKTPQETSEQQPDPNIIHLHQKTNSPYKFLMPQNKCEPMLPEKSLPATGRLRHKINMNYQPTEKFFNEPILRRLAKNQTDNFAHIVSPIRAYTQKSSSAPLMSIFRATSNNLSDTQPEEENSLICQLKRGQAAALAGKEAKVNPEYFNPSAPFLPKKAYICSDLKQVVDERTPLAMPSVAQIQNYLDSASDPTVVRHDGKMKTPGKSCATNQNKSYIPRRVNQSLADLSLASGDVSLYTIKDAKKF</sequence>
<name>B4KJU0_DROMO</name>
<dbReference type="Proteomes" id="UP000009192">
    <property type="component" value="Unassembled WGS sequence"/>
</dbReference>
<dbReference type="eggNOG" id="ENOG502RVQC">
    <property type="taxonomic scope" value="Eukaryota"/>
</dbReference>
<proteinExistence type="predicted"/>
<dbReference type="GO" id="GO:1990023">
    <property type="term" value="C:mitotic spindle midzone"/>
    <property type="evidence" value="ECO:0007669"/>
    <property type="project" value="EnsemblMetazoa"/>
</dbReference>
<dbReference type="KEGG" id="dmo:Dmoj_GI24183"/>
<accession>B4KJU0</accession>